<dbReference type="RefSeq" id="WP_200278073.1">
    <property type="nucleotide sequence ID" value="NZ_CP066802.1"/>
</dbReference>
<name>A0A7T7S2H5_9ACTO</name>
<proteinExistence type="predicted"/>
<evidence type="ECO:0000256" key="1">
    <source>
        <dbReference type="ARBA" id="ARBA00023115"/>
    </source>
</evidence>
<gene>
    <name evidence="2" type="ORF">JG540_04050</name>
</gene>
<dbReference type="AlphaFoldDB" id="A0A7T7S2H5"/>
<dbReference type="KEGG" id="awe:JG540_04050"/>
<dbReference type="GO" id="GO:0006596">
    <property type="term" value="P:polyamine biosynthetic process"/>
    <property type="evidence" value="ECO:0007669"/>
    <property type="project" value="UniProtKB-KW"/>
</dbReference>
<dbReference type="SUPFAM" id="SSF53335">
    <property type="entry name" value="S-adenosyl-L-methionine-dependent methyltransferases"/>
    <property type="match status" value="1"/>
</dbReference>
<dbReference type="NCBIfam" id="NF037959">
    <property type="entry name" value="MFS_SpdSyn"/>
    <property type="match status" value="1"/>
</dbReference>
<protein>
    <submittedName>
        <fullName evidence="2">Fused MFS/spermidine synthase</fullName>
    </submittedName>
</protein>
<dbReference type="PANTHER" id="PTHR43317">
    <property type="entry name" value="THERMOSPERMINE SYNTHASE ACAULIS5"/>
    <property type="match status" value="1"/>
</dbReference>
<keyword evidence="3" id="KW-1185">Reference proteome</keyword>
<dbReference type="PANTHER" id="PTHR43317:SF1">
    <property type="entry name" value="THERMOSPERMINE SYNTHASE ACAULIS5"/>
    <property type="match status" value="1"/>
</dbReference>
<evidence type="ECO:0000313" key="3">
    <source>
        <dbReference type="Proteomes" id="UP000595895"/>
    </source>
</evidence>
<dbReference type="Proteomes" id="UP000595895">
    <property type="component" value="Chromosome"/>
</dbReference>
<keyword evidence="1" id="KW-0620">Polyamine biosynthesis</keyword>
<dbReference type="InterPro" id="IPR029063">
    <property type="entry name" value="SAM-dependent_MTases_sf"/>
</dbReference>
<evidence type="ECO:0000313" key="2">
    <source>
        <dbReference type="EMBL" id="QQM68323.1"/>
    </source>
</evidence>
<organism evidence="2 3">
    <name type="scientific">Actinomyces weissii</name>
    <dbReference type="NCBI Taxonomy" id="675090"/>
    <lineage>
        <taxon>Bacteria</taxon>
        <taxon>Bacillati</taxon>
        <taxon>Actinomycetota</taxon>
        <taxon>Actinomycetes</taxon>
        <taxon>Actinomycetales</taxon>
        <taxon>Actinomycetaceae</taxon>
        <taxon>Actinomyces</taxon>
    </lineage>
</organism>
<reference evidence="2 3" key="1">
    <citation type="submission" date="2020-12" db="EMBL/GenBank/DDBJ databases">
        <authorList>
            <person name="Zhou J."/>
        </authorList>
    </citation>
    <scope>NUCLEOTIDE SEQUENCE [LARGE SCALE GENOMIC DNA]</scope>
    <source>
        <strain evidence="2 3">CCUG 61299</strain>
    </source>
</reference>
<accession>A0A7T7S2H5</accession>
<dbReference type="EMBL" id="CP066802">
    <property type="protein sequence ID" value="QQM68323.1"/>
    <property type="molecule type" value="Genomic_DNA"/>
</dbReference>
<sequence length="256" mass="27761">MQTSLATAELVRRDSGVLLLLDGTESSFIDLADPQHLAFEYQQQMDAALRVLLAEPTPVRAVHLGGAACALARAWDCTRPGSTQLAVELDQLLAEQVRQWFNLPRSPRLRIRVGDAAQVAQTLRPSQWDVVVRDVFAGAVVPETVRTLDFTWACARALAPGGVYLANISSLPRPRAAAELEVARQVFATTALVADNAVARGRRRGNMVLVASTSPWTPGQREELERAMRRLPLPARTWELSDQALPQVGAGGGAVV</sequence>
<dbReference type="Gene3D" id="3.40.50.150">
    <property type="entry name" value="Vaccinia Virus protein VP39"/>
    <property type="match status" value="1"/>
</dbReference>
<dbReference type="CDD" id="cd02440">
    <property type="entry name" value="AdoMet_MTases"/>
    <property type="match status" value="1"/>
</dbReference>